<name>A0AAV4IJB3_9GAST</name>
<dbReference type="InterPro" id="IPR020568">
    <property type="entry name" value="Ribosomal_Su5_D2-typ_SF"/>
</dbReference>
<dbReference type="InterPro" id="IPR005225">
    <property type="entry name" value="Small_GTP-bd"/>
</dbReference>
<accession>A0AAV4IJB3</accession>
<keyword evidence="4" id="KW-0342">GTP-binding</keyword>
<dbReference type="SMART" id="SM00889">
    <property type="entry name" value="EFG_IV"/>
    <property type="match status" value="1"/>
</dbReference>
<dbReference type="Gene3D" id="3.30.70.870">
    <property type="entry name" value="Elongation Factor G (Translational Gtpase), domain 3"/>
    <property type="match status" value="1"/>
</dbReference>
<evidence type="ECO:0000313" key="7">
    <source>
        <dbReference type="EMBL" id="GFS08861.1"/>
    </source>
</evidence>
<evidence type="ECO:0000256" key="5">
    <source>
        <dbReference type="SAM" id="Phobius"/>
    </source>
</evidence>
<dbReference type="Gene3D" id="3.30.230.10">
    <property type="match status" value="1"/>
</dbReference>
<dbReference type="SUPFAM" id="SSF52540">
    <property type="entry name" value="P-loop containing nucleoside triphosphate hydrolases"/>
    <property type="match status" value="1"/>
</dbReference>
<dbReference type="Pfam" id="PF22042">
    <property type="entry name" value="EF-G_D2"/>
    <property type="match status" value="1"/>
</dbReference>
<keyword evidence="5" id="KW-1133">Transmembrane helix</keyword>
<keyword evidence="3" id="KW-0496">Mitochondrion</keyword>
<dbReference type="InterPro" id="IPR014721">
    <property type="entry name" value="Ribsml_uS5_D2-typ_fold_subgr"/>
</dbReference>
<dbReference type="InterPro" id="IPR053905">
    <property type="entry name" value="EF-G-like_DII"/>
</dbReference>
<keyword evidence="2" id="KW-0648">Protein biosynthesis</keyword>
<protein>
    <submittedName>
        <fullName evidence="7">Ribosome-releasing factor 2, mitochondrial</fullName>
    </submittedName>
</protein>
<dbReference type="InterPro" id="IPR035647">
    <property type="entry name" value="EFG_III/V"/>
</dbReference>
<evidence type="ECO:0000313" key="8">
    <source>
        <dbReference type="Proteomes" id="UP000762676"/>
    </source>
</evidence>
<evidence type="ECO:0000259" key="6">
    <source>
        <dbReference type="PROSITE" id="PS51722"/>
    </source>
</evidence>
<dbReference type="PRINTS" id="PR00315">
    <property type="entry name" value="ELONGATNFCT"/>
</dbReference>
<gene>
    <name evidence="7" type="ORF">ElyMa_003023300</name>
</gene>
<dbReference type="EMBL" id="BMAT01006249">
    <property type="protein sequence ID" value="GFS08861.1"/>
    <property type="molecule type" value="Genomic_DNA"/>
</dbReference>
<dbReference type="GO" id="GO:0032543">
    <property type="term" value="P:mitochondrial translation"/>
    <property type="evidence" value="ECO:0007669"/>
    <property type="project" value="TreeGrafter"/>
</dbReference>
<evidence type="ECO:0000256" key="3">
    <source>
        <dbReference type="ARBA" id="ARBA00023128"/>
    </source>
</evidence>
<reference evidence="7 8" key="1">
    <citation type="journal article" date="2021" name="Elife">
        <title>Chloroplast acquisition without the gene transfer in kleptoplastic sea slugs, Plakobranchus ocellatus.</title>
        <authorList>
            <person name="Maeda T."/>
            <person name="Takahashi S."/>
            <person name="Yoshida T."/>
            <person name="Shimamura S."/>
            <person name="Takaki Y."/>
            <person name="Nagai Y."/>
            <person name="Toyoda A."/>
            <person name="Suzuki Y."/>
            <person name="Arimoto A."/>
            <person name="Ishii H."/>
            <person name="Satoh N."/>
            <person name="Nishiyama T."/>
            <person name="Hasebe M."/>
            <person name="Maruyama T."/>
            <person name="Minagawa J."/>
            <person name="Obokata J."/>
            <person name="Shigenobu S."/>
        </authorList>
    </citation>
    <scope>NUCLEOTIDE SEQUENCE [LARGE SCALE GENOMIC DNA]</scope>
</reference>
<dbReference type="Pfam" id="PF00009">
    <property type="entry name" value="GTP_EFTU"/>
    <property type="match status" value="1"/>
</dbReference>
<dbReference type="PANTHER" id="PTHR43261:SF1">
    <property type="entry name" value="RIBOSOME-RELEASING FACTOR 2, MITOCHONDRIAL"/>
    <property type="match status" value="1"/>
</dbReference>
<dbReference type="Gene3D" id="3.40.50.300">
    <property type="entry name" value="P-loop containing nucleotide triphosphate hydrolases"/>
    <property type="match status" value="1"/>
</dbReference>
<comment type="caution">
    <text evidence="7">The sequence shown here is derived from an EMBL/GenBank/DDBJ whole genome shotgun (WGS) entry which is preliminary data.</text>
</comment>
<dbReference type="GO" id="GO:0003924">
    <property type="term" value="F:GTPase activity"/>
    <property type="evidence" value="ECO:0007669"/>
    <property type="project" value="InterPro"/>
</dbReference>
<evidence type="ECO:0000256" key="2">
    <source>
        <dbReference type="ARBA" id="ARBA00022917"/>
    </source>
</evidence>
<dbReference type="SUPFAM" id="SSF54980">
    <property type="entry name" value="EF-G C-terminal domain-like"/>
    <property type="match status" value="1"/>
</dbReference>
<evidence type="ECO:0000256" key="1">
    <source>
        <dbReference type="ARBA" id="ARBA00022741"/>
    </source>
</evidence>
<dbReference type="GO" id="GO:0005759">
    <property type="term" value="C:mitochondrial matrix"/>
    <property type="evidence" value="ECO:0007669"/>
    <property type="project" value="UniProtKB-ARBA"/>
</dbReference>
<dbReference type="AlphaFoldDB" id="A0AAV4IJB3"/>
<organism evidence="7 8">
    <name type="scientific">Elysia marginata</name>
    <dbReference type="NCBI Taxonomy" id="1093978"/>
    <lineage>
        <taxon>Eukaryota</taxon>
        <taxon>Metazoa</taxon>
        <taxon>Spiralia</taxon>
        <taxon>Lophotrochozoa</taxon>
        <taxon>Mollusca</taxon>
        <taxon>Gastropoda</taxon>
        <taxon>Heterobranchia</taxon>
        <taxon>Euthyneura</taxon>
        <taxon>Panpulmonata</taxon>
        <taxon>Sacoglossa</taxon>
        <taxon>Placobranchoidea</taxon>
        <taxon>Plakobranchidae</taxon>
        <taxon>Elysia</taxon>
    </lineage>
</organism>
<sequence>MNIASYSVKRLLRFCHRPNSTNACFVKKKARFHWGRPAYIQHDHESMAKTRNIGIMAHIDAGKTTTTERMLFYSGFSRRLGDVDHGDTVMDYMEQERERGITISSASITFNWKGHKVNLIDTPGHVDFTVEVERSLRVLDGAVGILDASAGVEAQTLTVWRQADHYYIPRLIYLNKMDKPGSSLEMCLQSVRDKLHVEPLVLNIPIGSGKEFVGVHDLVNLQSLRWDLSSSKDGTEFVAQPFNTQFKNSNVQEDYEEINKARSDLIGRLADFDEHLADLVLCDTKMEDIPAEDIIRAIRTATIKHKVVPVLCGSSLKNKGVQPLLDAINLYLPSPMDISYGFARYYGTDLCALAFKVVHDKQRGPLTFVRLYSGMLKSGANIYNINRSSSEKTSRLLQVYADELHDISTAVAGNIVAVAGLKETFTGDTLTSSLRVAQTAAKKYNQEAHEKGKKHLTEPPKSEEISDDYCNAATCPERGQALSPQCGQVEINTETGQTILSGMGELHLDIIKSRLEKEYGLDVDLGPLQIAFRETIVDSAEVTEILDKELNGKRQFVHLKLSVHADVDNREFQHIELQRSTEHPLHIKHKMLKAIENGVRSGLSHGSLLNFPVIHTSVHLHEFSTHYHTTLPMITACASMALQKALKKAGSVLLEPMMAMEVVLLLPGVLLPAFPFDQPLAGVAFRVVRLLARFPGLVGPQLVVVVVVMLVLVNMKVVSSSSKM</sequence>
<dbReference type="GO" id="GO:0005525">
    <property type="term" value="F:GTP binding"/>
    <property type="evidence" value="ECO:0007669"/>
    <property type="project" value="UniProtKB-KW"/>
</dbReference>
<feature type="domain" description="Tr-type G" evidence="6">
    <location>
        <begin position="48"/>
        <end position="336"/>
    </location>
</feature>
<keyword evidence="8" id="KW-1185">Reference proteome</keyword>
<dbReference type="Gene3D" id="2.40.30.10">
    <property type="entry name" value="Translation factors"/>
    <property type="match status" value="1"/>
</dbReference>
<proteinExistence type="predicted"/>
<dbReference type="SUPFAM" id="SSF54211">
    <property type="entry name" value="Ribosomal protein S5 domain 2-like"/>
    <property type="match status" value="1"/>
</dbReference>
<keyword evidence="5" id="KW-0472">Membrane</keyword>
<dbReference type="InterPro" id="IPR009000">
    <property type="entry name" value="Transl_B-barrel_sf"/>
</dbReference>
<dbReference type="Pfam" id="PF03764">
    <property type="entry name" value="EFG_IV"/>
    <property type="match status" value="1"/>
</dbReference>
<dbReference type="FunFam" id="3.40.50.300:FF:000514">
    <property type="entry name" value="Ribosome-releasing factor 2, mitochondrial"/>
    <property type="match status" value="1"/>
</dbReference>
<dbReference type="InterPro" id="IPR031157">
    <property type="entry name" value="G_TR_CS"/>
</dbReference>
<dbReference type="NCBIfam" id="TIGR00231">
    <property type="entry name" value="small_GTP"/>
    <property type="match status" value="1"/>
</dbReference>
<evidence type="ECO:0000256" key="4">
    <source>
        <dbReference type="ARBA" id="ARBA00023134"/>
    </source>
</evidence>
<dbReference type="PROSITE" id="PS00301">
    <property type="entry name" value="G_TR_1"/>
    <property type="match status" value="1"/>
</dbReference>
<dbReference type="InterPro" id="IPR000795">
    <property type="entry name" value="T_Tr_GTP-bd_dom"/>
</dbReference>
<dbReference type="PROSITE" id="PS51722">
    <property type="entry name" value="G_TR_2"/>
    <property type="match status" value="1"/>
</dbReference>
<dbReference type="InterPro" id="IPR027417">
    <property type="entry name" value="P-loop_NTPase"/>
</dbReference>
<dbReference type="Proteomes" id="UP000762676">
    <property type="component" value="Unassembled WGS sequence"/>
</dbReference>
<keyword evidence="5" id="KW-0812">Transmembrane</keyword>
<dbReference type="Pfam" id="PF14492">
    <property type="entry name" value="EFG_III"/>
    <property type="match status" value="1"/>
</dbReference>
<dbReference type="SUPFAM" id="SSF50447">
    <property type="entry name" value="Translation proteins"/>
    <property type="match status" value="1"/>
</dbReference>
<feature type="transmembrane region" description="Helical" evidence="5">
    <location>
        <begin position="694"/>
        <end position="715"/>
    </location>
</feature>
<dbReference type="GO" id="GO:0032790">
    <property type="term" value="P:ribosome disassembly"/>
    <property type="evidence" value="ECO:0007669"/>
    <property type="project" value="TreeGrafter"/>
</dbReference>
<dbReference type="CDD" id="cd01886">
    <property type="entry name" value="EF-G"/>
    <property type="match status" value="1"/>
</dbReference>
<dbReference type="InterPro" id="IPR041095">
    <property type="entry name" value="EFG_II"/>
</dbReference>
<dbReference type="InterPro" id="IPR005517">
    <property type="entry name" value="Transl_elong_EFG/EF2_IV"/>
</dbReference>
<dbReference type="PANTHER" id="PTHR43261">
    <property type="entry name" value="TRANSLATION ELONGATION FACTOR G-RELATED"/>
    <property type="match status" value="1"/>
</dbReference>
<keyword evidence="1" id="KW-0547">Nucleotide-binding</keyword>